<sequence length="245" mass="28410">MEDIFIRNFDSYLNKAAEEQQSIVRFLKRVATEYENIKDPGTYFGNPLNTVVMISRFANNWKHEVFDVIASNHTFTQYQTKLNNELDEYNIEKPTMDDLQFASYDILNMQEIHNLNTSELANAVLSIDEETGENSTLSASDCYMIGRSLYELQNYSFATEWLQQARQHASNDGPEFPTVNRIKILEDLVLSLNRQRSYKLASKVNKEILKSEPTHARALINKVDLQNKLTLERIKISNLDLEEDL</sequence>
<dbReference type="InterPro" id="IPR059068">
    <property type="entry name" value="TPR_P4H"/>
</dbReference>
<dbReference type="InterPro" id="IPR013547">
    <property type="entry name" value="P4H_N"/>
</dbReference>
<dbReference type="EMBL" id="CH916374">
    <property type="protein sequence ID" value="EDV91414.1"/>
    <property type="molecule type" value="Genomic_DNA"/>
</dbReference>
<dbReference type="Proteomes" id="UP000001070">
    <property type="component" value="Unassembled WGS sequence"/>
</dbReference>
<gene>
    <name evidence="3" type="primary">Dgri\GH17425</name>
    <name evidence="3" type="ORF">Dgri_GH17425</name>
</gene>
<feature type="domain" description="Prolyl 4-hydroxylase N-terminal" evidence="1">
    <location>
        <begin position="1"/>
        <end position="125"/>
    </location>
</feature>
<dbReference type="HOGENOM" id="CLU_994892_0_0_1"/>
<dbReference type="InParanoid" id="B4JV94"/>
<keyword evidence="4" id="KW-1185">Reference proteome</keyword>
<feature type="domain" description="Prolyl 4-hydroxylase peptide-substrate-binding" evidence="2">
    <location>
        <begin position="139"/>
        <end position="221"/>
    </location>
</feature>
<dbReference type="Pfam" id="PF08336">
    <property type="entry name" value="P4Ha_N"/>
    <property type="match status" value="1"/>
</dbReference>
<evidence type="ECO:0000313" key="4">
    <source>
        <dbReference type="Proteomes" id="UP000001070"/>
    </source>
</evidence>
<name>B4JV94_DROGR</name>
<dbReference type="SMR" id="B4JV94"/>
<evidence type="ECO:0000259" key="1">
    <source>
        <dbReference type="Pfam" id="PF08336"/>
    </source>
</evidence>
<accession>B4JV94</accession>
<protein>
    <submittedName>
        <fullName evidence="3">GH17425</fullName>
    </submittedName>
</protein>
<dbReference type="SUPFAM" id="SSF48452">
    <property type="entry name" value="TPR-like"/>
    <property type="match status" value="1"/>
</dbReference>
<dbReference type="Pfam" id="PF23558">
    <property type="entry name" value="TPR_P4H"/>
    <property type="match status" value="1"/>
</dbReference>
<dbReference type="AlphaFoldDB" id="B4JV94"/>
<organism evidence="4">
    <name type="scientific">Drosophila grimshawi</name>
    <name type="common">Hawaiian fruit fly</name>
    <name type="synonym">Idiomyia grimshawi</name>
    <dbReference type="NCBI Taxonomy" id="7222"/>
    <lineage>
        <taxon>Eukaryota</taxon>
        <taxon>Metazoa</taxon>
        <taxon>Ecdysozoa</taxon>
        <taxon>Arthropoda</taxon>
        <taxon>Hexapoda</taxon>
        <taxon>Insecta</taxon>
        <taxon>Pterygota</taxon>
        <taxon>Neoptera</taxon>
        <taxon>Endopterygota</taxon>
        <taxon>Diptera</taxon>
        <taxon>Brachycera</taxon>
        <taxon>Muscomorpha</taxon>
        <taxon>Ephydroidea</taxon>
        <taxon>Drosophilidae</taxon>
        <taxon>Drosophila</taxon>
        <taxon>Hawaiian Drosophila</taxon>
    </lineage>
</organism>
<dbReference type="Gene3D" id="6.10.140.1460">
    <property type="match status" value="1"/>
</dbReference>
<reference evidence="3 4" key="1">
    <citation type="journal article" date="2007" name="Nature">
        <title>Evolution of genes and genomes on the Drosophila phylogeny.</title>
        <authorList>
            <consortium name="Drosophila 12 Genomes Consortium"/>
            <person name="Clark A.G."/>
            <person name="Eisen M.B."/>
            <person name="Smith D.R."/>
            <person name="Bergman C.M."/>
            <person name="Oliver B."/>
            <person name="Markow T.A."/>
            <person name="Kaufman T.C."/>
            <person name="Kellis M."/>
            <person name="Gelbart W."/>
            <person name="Iyer V.N."/>
            <person name="Pollard D.A."/>
            <person name="Sackton T.B."/>
            <person name="Larracuente A.M."/>
            <person name="Singh N.D."/>
            <person name="Abad J.P."/>
            <person name="Abt D.N."/>
            <person name="Adryan B."/>
            <person name="Aguade M."/>
            <person name="Akashi H."/>
            <person name="Anderson W.W."/>
            <person name="Aquadro C.F."/>
            <person name="Ardell D.H."/>
            <person name="Arguello R."/>
            <person name="Artieri C.G."/>
            <person name="Barbash D.A."/>
            <person name="Barker D."/>
            <person name="Barsanti P."/>
            <person name="Batterham P."/>
            <person name="Batzoglou S."/>
            <person name="Begun D."/>
            <person name="Bhutkar A."/>
            <person name="Blanco E."/>
            <person name="Bosak S.A."/>
            <person name="Bradley R.K."/>
            <person name="Brand A.D."/>
            <person name="Brent M.R."/>
            <person name="Brooks A.N."/>
            <person name="Brown R.H."/>
            <person name="Butlin R.K."/>
            <person name="Caggese C."/>
            <person name="Calvi B.R."/>
            <person name="Bernardo de Carvalho A."/>
            <person name="Caspi A."/>
            <person name="Castrezana S."/>
            <person name="Celniker S.E."/>
            <person name="Chang J.L."/>
            <person name="Chapple C."/>
            <person name="Chatterji S."/>
            <person name="Chinwalla A."/>
            <person name="Civetta A."/>
            <person name="Clifton S.W."/>
            <person name="Comeron J.M."/>
            <person name="Costello J.C."/>
            <person name="Coyne J.A."/>
            <person name="Daub J."/>
            <person name="David R.G."/>
            <person name="Delcher A.L."/>
            <person name="Delehaunty K."/>
            <person name="Do C.B."/>
            <person name="Ebling H."/>
            <person name="Edwards K."/>
            <person name="Eickbush T."/>
            <person name="Evans J.D."/>
            <person name="Filipski A."/>
            <person name="Findeiss S."/>
            <person name="Freyhult E."/>
            <person name="Fulton L."/>
            <person name="Fulton R."/>
            <person name="Garcia A.C."/>
            <person name="Gardiner A."/>
            <person name="Garfield D.A."/>
            <person name="Garvin B.E."/>
            <person name="Gibson G."/>
            <person name="Gilbert D."/>
            <person name="Gnerre S."/>
            <person name="Godfrey J."/>
            <person name="Good R."/>
            <person name="Gotea V."/>
            <person name="Gravely B."/>
            <person name="Greenberg A.J."/>
            <person name="Griffiths-Jones S."/>
            <person name="Gross S."/>
            <person name="Guigo R."/>
            <person name="Gustafson E.A."/>
            <person name="Haerty W."/>
            <person name="Hahn M.W."/>
            <person name="Halligan D.L."/>
            <person name="Halpern A.L."/>
            <person name="Halter G.M."/>
            <person name="Han M.V."/>
            <person name="Heger A."/>
            <person name="Hillier L."/>
            <person name="Hinrichs A.S."/>
            <person name="Holmes I."/>
            <person name="Hoskins R.A."/>
            <person name="Hubisz M.J."/>
            <person name="Hultmark D."/>
            <person name="Huntley M.A."/>
            <person name="Jaffe D.B."/>
            <person name="Jagadeeshan S."/>
            <person name="Jeck W.R."/>
            <person name="Johnson J."/>
            <person name="Jones C.D."/>
            <person name="Jordan W.C."/>
            <person name="Karpen G.H."/>
            <person name="Kataoka E."/>
            <person name="Keightley P.D."/>
            <person name="Kheradpour P."/>
            <person name="Kirkness E.F."/>
            <person name="Koerich L.B."/>
            <person name="Kristiansen K."/>
            <person name="Kudrna D."/>
            <person name="Kulathinal R.J."/>
            <person name="Kumar S."/>
            <person name="Kwok R."/>
            <person name="Lander E."/>
            <person name="Langley C.H."/>
            <person name="Lapoint R."/>
            <person name="Lazzaro B.P."/>
            <person name="Lee S.J."/>
            <person name="Levesque L."/>
            <person name="Li R."/>
            <person name="Lin C.F."/>
            <person name="Lin M.F."/>
            <person name="Lindblad-Toh K."/>
            <person name="Llopart A."/>
            <person name="Long M."/>
            <person name="Low L."/>
            <person name="Lozovsky E."/>
            <person name="Lu J."/>
            <person name="Luo M."/>
            <person name="Machado C.A."/>
            <person name="Makalowski W."/>
            <person name="Marzo M."/>
            <person name="Matsuda M."/>
            <person name="Matzkin L."/>
            <person name="McAllister B."/>
            <person name="McBride C.S."/>
            <person name="McKernan B."/>
            <person name="McKernan K."/>
            <person name="Mendez-Lago M."/>
            <person name="Minx P."/>
            <person name="Mollenhauer M.U."/>
            <person name="Montooth K."/>
            <person name="Mount S.M."/>
            <person name="Mu X."/>
            <person name="Myers E."/>
            <person name="Negre B."/>
            <person name="Newfeld S."/>
            <person name="Nielsen R."/>
            <person name="Noor M.A."/>
            <person name="O'Grady P."/>
            <person name="Pachter L."/>
            <person name="Papaceit M."/>
            <person name="Parisi M.J."/>
            <person name="Parisi M."/>
            <person name="Parts L."/>
            <person name="Pedersen J.S."/>
            <person name="Pesole G."/>
            <person name="Phillippy A.M."/>
            <person name="Ponting C.P."/>
            <person name="Pop M."/>
            <person name="Porcelli D."/>
            <person name="Powell J.R."/>
            <person name="Prohaska S."/>
            <person name="Pruitt K."/>
            <person name="Puig M."/>
            <person name="Quesneville H."/>
            <person name="Ram K.R."/>
            <person name="Rand D."/>
            <person name="Rasmussen M.D."/>
            <person name="Reed L.K."/>
            <person name="Reenan R."/>
            <person name="Reily A."/>
            <person name="Remington K.A."/>
            <person name="Rieger T.T."/>
            <person name="Ritchie M.G."/>
            <person name="Robin C."/>
            <person name="Rogers Y.H."/>
            <person name="Rohde C."/>
            <person name="Rozas J."/>
            <person name="Rubenfield M.J."/>
            <person name="Ruiz A."/>
            <person name="Russo S."/>
            <person name="Salzberg S.L."/>
            <person name="Sanchez-Gracia A."/>
            <person name="Saranga D.J."/>
            <person name="Sato H."/>
            <person name="Schaeffer S.W."/>
            <person name="Schatz M.C."/>
            <person name="Schlenke T."/>
            <person name="Schwartz R."/>
            <person name="Segarra C."/>
            <person name="Singh R.S."/>
            <person name="Sirot L."/>
            <person name="Sirota M."/>
            <person name="Sisneros N.B."/>
            <person name="Smith C.D."/>
            <person name="Smith T.F."/>
            <person name="Spieth J."/>
            <person name="Stage D.E."/>
            <person name="Stark A."/>
            <person name="Stephan W."/>
            <person name="Strausberg R.L."/>
            <person name="Strempel S."/>
            <person name="Sturgill D."/>
            <person name="Sutton G."/>
            <person name="Sutton G.G."/>
            <person name="Tao W."/>
            <person name="Teichmann S."/>
            <person name="Tobari Y.N."/>
            <person name="Tomimura Y."/>
            <person name="Tsolas J.M."/>
            <person name="Valente V.L."/>
            <person name="Venter E."/>
            <person name="Venter J.C."/>
            <person name="Vicario S."/>
            <person name="Vieira F.G."/>
            <person name="Vilella A.J."/>
            <person name="Villasante A."/>
            <person name="Walenz B."/>
            <person name="Wang J."/>
            <person name="Wasserman M."/>
            <person name="Watts T."/>
            <person name="Wilson D."/>
            <person name="Wilson R.K."/>
            <person name="Wing R.A."/>
            <person name="Wolfner M.F."/>
            <person name="Wong A."/>
            <person name="Wong G.K."/>
            <person name="Wu C.I."/>
            <person name="Wu G."/>
            <person name="Yamamoto D."/>
            <person name="Yang H.P."/>
            <person name="Yang S.P."/>
            <person name="Yorke J.A."/>
            <person name="Yoshida K."/>
            <person name="Zdobnov E."/>
            <person name="Zhang P."/>
            <person name="Zhang Y."/>
            <person name="Zimin A.V."/>
            <person name="Baldwin J."/>
            <person name="Abdouelleil A."/>
            <person name="Abdulkadir J."/>
            <person name="Abebe A."/>
            <person name="Abera B."/>
            <person name="Abreu J."/>
            <person name="Acer S.C."/>
            <person name="Aftuck L."/>
            <person name="Alexander A."/>
            <person name="An P."/>
            <person name="Anderson E."/>
            <person name="Anderson S."/>
            <person name="Arachi H."/>
            <person name="Azer M."/>
            <person name="Bachantsang P."/>
            <person name="Barry A."/>
            <person name="Bayul T."/>
            <person name="Berlin A."/>
            <person name="Bessette D."/>
            <person name="Bloom T."/>
            <person name="Blye J."/>
            <person name="Boguslavskiy L."/>
            <person name="Bonnet C."/>
            <person name="Boukhgalter B."/>
            <person name="Bourzgui I."/>
            <person name="Brown A."/>
            <person name="Cahill P."/>
            <person name="Channer S."/>
            <person name="Cheshatsang Y."/>
            <person name="Chuda L."/>
            <person name="Citroen M."/>
            <person name="Collymore A."/>
            <person name="Cooke P."/>
            <person name="Costello M."/>
            <person name="D'Aco K."/>
            <person name="Daza R."/>
            <person name="De Haan G."/>
            <person name="DeGray S."/>
            <person name="DeMaso C."/>
            <person name="Dhargay N."/>
            <person name="Dooley K."/>
            <person name="Dooley E."/>
            <person name="Doricent M."/>
            <person name="Dorje P."/>
            <person name="Dorjee K."/>
            <person name="Dupes A."/>
            <person name="Elong R."/>
            <person name="Falk J."/>
            <person name="Farina A."/>
            <person name="Faro S."/>
            <person name="Ferguson D."/>
            <person name="Fisher S."/>
            <person name="Foley C.D."/>
            <person name="Franke A."/>
            <person name="Friedrich D."/>
            <person name="Gadbois L."/>
            <person name="Gearin G."/>
            <person name="Gearin C.R."/>
            <person name="Giannoukos G."/>
            <person name="Goode T."/>
            <person name="Graham J."/>
            <person name="Grandbois E."/>
            <person name="Grewal S."/>
            <person name="Gyaltsen K."/>
            <person name="Hafez N."/>
            <person name="Hagos B."/>
            <person name="Hall J."/>
            <person name="Henson C."/>
            <person name="Hollinger A."/>
            <person name="Honan T."/>
            <person name="Huard M.D."/>
            <person name="Hughes L."/>
            <person name="Hurhula B."/>
            <person name="Husby M.E."/>
            <person name="Kamat A."/>
            <person name="Kanga B."/>
            <person name="Kashin S."/>
            <person name="Khazanovich D."/>
            <person name="Kisner P."/>
            <person name="Lance K."/>
            <person name="Lara M."/>
            <person name="Lee W."/>
            <person name="Lennon N."/>
            <person name="Letendre F."/>
            <person name="LeVine R."/>
            <person name="Lipovsky A."/>
            <person name="Liu X."/>
            <person name="Liu J."/>
            <person name="Liu S."/>
            <person name="Lokyitsang T."/>
            <person name="Lokyitsang Y."/>
            <person name="Lubonja R."/>
            <person name="Lui A."/>
            <person name="MacDonald P."/>
            <person name="Magnisalis V."/>
            <person name="Maru K."/>
            <person name="Matthews C."/>
            <person name="McCusker W."/>
            <person name="McDonough S."/>
            <person name="Mehta T."/>
            <person name="Meldrim J."/>
            <person name="Meneus L."/>
            <person name="Mihai O."/>
            <person name="Mihalev A."/>
            <person name="Mihova T."/>
            <person name="Mittelman R."/>
            <person name="Mlenga V."/>
            <person name="Montmayeur A."/>
            <person name="Mulrain L."/>
            <person name="Navidi A."/>
            <person name="Naylor J."/>
            <person name="Negash T."/>
            <person name="Nguyen T."/>
            <person name="Nguyen N."/>
            <person name="Nicol R."/>
            <person name="Norbu C."/>
            <person name="Norbu N."/>
            <person name="Novod N."/>
            <person name="O'Neill B."/>
            <person name="Osman S."/>
            <person name="Markiewicz E."/>
            <person name="Oyono O.L."/>
            <person name="Patti C."/>
            <person name="Phunkhang P."/>
            <person name="Pierre F."/>
            <person name="Priest M."/>
            <person name="Raghuraman S."/>
            <person name="Rege F."/>
            <person name="Reyes R."/>
            <person name="Rise C."/>
            <person name="Rogov P."/>
            <person name="Ross K."/>
            <person name="Ryan E."/>
            <person name="Settipalli S."/>
            <person name="Shea T."/>
            <person name="Sherpa N."/>
            <person name="Shi L."/>
            <person name="Shih D."/>
            <person name="Sparrow T."/>
            <person name="Spaulding J."/>
            <person name="Stalker J."/>
            <person name="Stange-Thomann N."/>
            <person name="Stavropoulos S."/>
            <person name="Stone C."/>
            <person name="Strader C."/>
            <person name="Tesfaye S."/>
            <person name="Thomson T."/>
            <person name="Thoulutsang Y."/>
            <person name="Thoulutsang D."/>
            <person name="Topham K."/>
            <person name="Topping I."/>
            <person name="Tsamla T."/>
            <person name="Vassiliev H."/>
            <person name="Vo A."/>
            <person name="Wangchuk T."/>
            <person name="Wangdi T."/>
            <person name="Weiand M."/>
            <person name="Wilkinson J."/>
            <person name="Wilson A."/>
            <person name="Yadav S."/>
            <person name="Young G."/>
            <person name="Yu Q."/>
            <person name="Zembek L."/>
            <person name="Zhong D."/>
            <person name="Zimmer A."/>
            <person name="Zwirko Z."/>
            <person name="Jaffe D.B."/>
            <person name="Alvarez P."/>
            <person name="Brockman W."/>
            <person name="Butler J."/>
            <person name="Chin C."/>
            <person name="Gnerre S."/>
            <person name="Grabherr M."/>
            <person name="Kleber M."/>
            <person name="Mauceli E."/>
            <person name="MacCallum I."/>
        </authorList>
    </citation>
    <scope>NUCLEOTIDE SEQUENCE [LARGE SCALE GENOMIC DNA]</scope>
    <source>
        <strain evidence="4">Tucson 15287-2541.00</strain>
    </source>
</reference>
<proteinExistence type="predicted"/>
<dbReference type="OMA" id="WKHEIFD"/>
<evidence type="ECO:0000259" key="2">
    <source>
        <dbReference type="Pfam" id="PF23558"/>
    </source>
</evidence>
<dbReference type="Gene3D" id="1.25.40.10">
    <property type="entry name" value="Tetratricopeptide repeat domain"/>
    <property type="match status" value="1"/>
</dbReference>
<dbReference type="PhylomeDB" id="B4JV94"/>
<evidence type="ECO:0000313" key="3">
    <source>
        <dbReference type="EMBL" id="EDV91414.1"/>
    </source>
</evidence>
<dbReference type="eggNOG" id="KOG1591">
    <property type="taxonomic scope" value="Eukaryota"/>
</dbReference>
<dbReference type="GO" id="GO:0004656">
    <property type="term" value="F:procollagen-proline 4-dioxygenase activity"/>
    <property type="evidence" value="ECO:0007669"/>
    <property type="project" value="InterPro"/>
</dbReference>
<dbReference type="InterPro" id="IPR011990">
    <property type="entry name" value="TPR-like_helical_dom_sf"/>
</dbReference>
<dbReference type="GO" id="GO:0005783">
    <property type="term" value="C:endoplasmic reticulum"/>
    <property type="evidence" value="ECO:0007669"/>
    <property type="project" value="InterPro"/>
</dbReference>
<dbReference type="KEGG" id="dgr:6568478"/>
<dbReference type="OrthoDB" id="7859885at2759"/>